<dbReference type="SMART" id="SM00065">
    <property type="entry name" value="GAF"/>
    <property type="match status" value="1"/>
</dbReference>
<dbReference type="InterPro" id="IPR003661">
    <property type="entry name" value="HisK_dim/P_dom"/>
</dbReference>
<feature type="domain" description="Phytochrome chromophore attachment site" evidence="7">
    <location>
        <begin position="448"/>
        <end position="584"/>
    </location>
</feature>
<dbReference type="InterPro" id="IPR029016">
    <property type="entry name" value="GAF-like_dom_sf"/>
</dbReference>
<dbReference type="InterPro" id="IPR000014">
    <property type="entry name" value="PAS"/>
</dbReference>
<dbReference type="InterPro" id="IPR003018">
    <property type="entry name" value="GAF"/>
</dbReference>
<evidence type="ECO:0000256" key="4">
    <source>
        <dbReference type="ARBA" id="ARBA00022553"/>
    </source>
</evidence>
<dbReference type="Gene3D" id="3.30.565.10">
    <property type="entry name" value="Histidine kinase-like ATPase, C-terminal domain"/>
    <property type="match status" value="1"/>
</dbReference>
<dbReference type="EMBL" id="JACJPW010000040">
    <property type="protein sequence ID" value="MBD2182625.1"/>
    <property type="molecule type" value="Genomic_DNA"/>
</dbReference>
<dbReference type="RefSeq" id="WP_190465537.1">
    <property type="nucleotide sequence ID" value="NZ_JACJPW010000040.1"/>
</dbReference>
<dbReference type="Pfam" id="PF01590">
    <property type="entry name" value="GAF"/>
    <property type="match status" value="1"/>
</dbReference>
<dbReference type="Gene3D" id="1.10.287.130">
    <property type="match status" value="1"/>
</dbReference>
<keyword evidence="6" id="KW-0902">Two-component regulatory system</keyword>
<dbReference type="InterPro" id="IPR013656">
    <property type="entry name" value="PAS_4"/>
</dbReference>
<evidence type="ECO:0000256" key="6">
    <source>
        <dbReference type="ARBA" id="ARBA00023012"/>
    </source>
</evidence>
<evidence type="ECO:0000259" key="10">
    <source>
        <dbReference type="PROSITE" id="PS50113"/>
    </source>
</evidence>
<dbReference type="InterPro" id="IPR035965">
    <property type="entry name" value="PAS-like_dom_sf"/>
</dbReference>
<dbReference type="InterPro" id="IPR000700">
    <property type="entry name" value="PAS-assoc_C"/>
</dbReference>
<dbReference type="PROSITE" id="PS50112">
    <property type="entry name" value="PAS"/>
    <property type="match status" value="3"/>
</dbReference>
<dbReference type="SUPFAM" id="SSF47384">
    <property type="entry name" value="Homodimeric domain of signal transducing histidine kinase"/>
    <property type="match status" value="1"/>
</dbReference>
<gene>
    <name evidence="11" type="ORF">H6G03_16220</name>
</gene>
<comment type="similarity">
    <text evidence="2">In the N-terminal section; belongs to the phytochrome family.</text>
</comment>
<dbReference type="SUPFAM" id="SSF55874">
    <property type="entry name" value="ATPase domain of HSP90 chaperone/DNA topoisomerase II/histidine kinase"/>
    <property type="match status" value="1"/>
</dbReference>
<dbReference type="Proteomes" id="UP000641646">
    <property type="component" value="Unassembled WGS sequence"/>
</dbReference>
<dbReference type="SUPFAM" id="SSF55781">
    <property type="entry name" value="GAF domain-like"/>
    <property type="match status" value="1"/>
</dbReference>
<dbReference type="SMART" id="SM00091">
    <property type="entry name" value="PAS"/>
    <property type="match status" value="3"/>
</dbReference>
<dbReference type="PRINTS" id="PR00344">
    <property type="entry name" value="BCTRLSENSOR"/>
</dbReference>
<feature type="domain" description="PAS" evidence="9">
    <location>
        <begin position="311"/>
        <end position="365"/>
    </location>
</feature>
<evidence type="ECO:0000259" key="9">
    <source>
        <dbReference type="PROSITE" id="PS50112"/>
    </source>
</evidence>
<dbReference type="PROSITE" id="PS50109">
    <property type="entry name" value="HIS_KIN"/>
    <property type="match status" value="1"/>
</dbReference>
<dbReference type="EC" id="2.7.13.3" evidence="3"/>
<dbReference type="PROSITE" id="PS50046">
    <property type="entry name" value="PHYTOCHROME_2"/>
    <property type="match status" value="1"/>
</dbReference>
<dbReference type="SMART" id="SM00388">
    <property type="entry name" value="HisKA"/>
    <property type="match status" value="1"/>
</dbReference>
<keyword evidence="5" id="KW-0808">Transferase</keyword>
<dbReference type="Pfam" id="PF08448">
    <property type="entry name" value="PAS_4"/>
    <property type="match status" value="1"/>
</dbReference>
<dbReference type="SMART" id="SM00086">
    <property type="entry name" value="PAC"/>
    <property type="match status" value="3"/>
</dbReference>
<evidence type="ECO:0000256" key="2">
    <source>
        <dbReference type="ARBA" id="ARBA00006402"/>
    </source>
</evidence>
<dbReference type="CDD" id="cd00130">
    <property type="entry name" value="PAS"/>
    <property type="match status" value="2"/>
</dbReference>
<dbReference type="SUPFAM" id="SSF55785">
    <property type="entry name" value="PYP-like sensor domain (PAS domain)"/>
    <property type="match status" value="3"/>
</dbReference>
<dbReference type="InterPro" id="IPR036097">
    <property type="entry name" value="HisK_dim/P_sf"/>
</dbReference>
<dbReference type="InterPro" id="IPR036890">
    <property type="entry name" value="HATPase_C_sf"/>
</dbReference>
<dbReference type="InterPro" id="IPR004358">
    <property type="entry name" value="Sig_transdc_His_kin-like_C"/>
</dbReference>
<dbReference type="Gene3D" id="3.30.450.40">
    <property type="match status" value="1"/>
</dbReference>
<dbReference type="InterPro" id="IPR005467">
    <property type="entry name" value="His_kinase_dom"/>
</dbReference>
<comment type="catalytic activity">
    <reaction evidence="1">
        <text>ATP + protein L-histidine = ADP + protein N-phospho-L-histidine.</text>
        <dbReference type="EC" id="2.7.13.3"/>
    </reaction>
</comment>
<evidence type="ECO:0000256" key="3">
    <source>
        <dbReference type="ARBA" id="ARBA00012438"/>
    </source>
</evidence>
<protein>
    <recommendedName>
        <fullName evidence="3">histidine kinase</fullName>
        <ecNumber evidence="3">2.7.13.3</ecNumber>
    </recommendedName>
</protein>
<dbReference type="AlphaFoldDB" id="A0A926VFD5"/>
<accession>A0A926VFD5</accession>
<dbReference type="Pfam" id="PF02518">
    <property type="entry name" value="HATPase_c"/>
    <property type="match status" value="1"/>
</dbReference>
<comment type="caution">
    <text evidence="11">The sequence shown here is derived from an EMBL/GenBank/DDBJ whole genome shotgun (WGS) entry which is preliminary data.</text>
</comment>
<dbReference type="NCBIfam" id="TIGR00229">
    <property type="entry name" value="sensory_box"/>
    <property type="match status" value="3"/>
</dbReference>
<reference evidence="11" key="2">
    <citation type="submission" date="2020-08" db="EMBL/GenBank/DDBJ databases">
        <authorList>
            <person name="Chen M."/>
            <person name="Teng W."/>
            <person name="Zhao L."/>
            <person name="Hu C."/>
            <person name="Zhou Y."/>
            <person name="Han B."/>
            <person name="Song L."/>
            <person name="Shu W."/>
        </authorList>
    </citation>
    <scope>NUCLEOTIDE SEQUENCE</scope>
    <source>
        <strain evidence="11">FACHB-1375</strain>
    </source>
</reference>
<feature type="domain" description="PAC" evidence="10">
    <location>
        <begin position="98"/>
        <end position="152"/>
    </location>
</feature>
<dbReference type="GO" id="GO:0000155">
    <property type="term" value="F:phosphorelay sensor kinase activity"/>
    <property type="evidence" value="ECO:0007669"/>
    <property type="project" value="InterPro"/>
</dbReference>
<name>A0A926VFD5_9CYAN</name>
<evidence type="ECO:0000259" key="7">
    <source>
        <dbReference type="PROSITE" id="PS50046"/>
    </source>
</evidence>
<evidence type="ECO:0000313" key="11">
    <source>
        <dbReference type="EMBL" id="MBD2182625.1"/>
    </source>
</evidence>
<dbReference type="Pfam" id="PF13426">
    <property type="entry name" value="PAS_9"/>
    <property type="match status" value="2"/>
</dbReference>
<dbReference type="PANTHER" id="PTHR43065">
    <property type="entry name" value="SENSOR HISTIDINE KINASE"/>
    <property type="match status" value="1"/>
</dbReference>
<feature type="domain" description="PAC" evidence="10">
    <location>
        <begin position="377"/>
        <end position="428"/>
    </location>
</feature>
<dbReference type="PROSITE" id="PS50113">
    <property type="entry name" value="PAC"/>
    <property type="match status" value="2"/>
</dbReference>
<dbReference type="InterPro" id="IPR003594">
    <property type="entry name" value="HATPase_dom"/>
</dbReference>
<evidence type="ECO:0000259" key="8">
    <source>
        <dbReference type="PROSITE" id="PS50109"/>
    </source>
</evidence>
<feature type="domain" description="PAS" evidence="9">
    <location>
        <begin position="24"/>
        <end position="76"/>
    </location>
</feature>
<dbReference type="Gene3D" id="3.30.450.20">
    <property type="entry name" value="PAS domain"/>
    <property type="match status" value="3"/>
</dbReference>
<dbReference type="InterPro" id="IPR016132">
    <property type="entry name" value="Phyto_chromo_attachment"/>
</dbReference>
<organism evidence="11 12">
    <name type="scientific">Aerosakkonema funiforme FACHB-1375</name>
    <dbReference type="NCBI Taxonomy" id="2949571"/>
    <lineage>
        <taxon>Bacteria</taxon>
        <taxon>Bacillati</taxon>
        <taxon>Cyanobacteriota</taxon>
        <taxon>Cyanophyceae</taxon>
        <taxon>Oscillatoriophycideae</taxon>
        <taxon>Aerosakkonematales</taxon>
        <taxon>Aerosakkonemataceae</taxon>
        <taxon>Aerosakkonema</taxon>
    </lineage>
</organism>
<feature type="domain" description="Histidine kinase" evidence="8">
    <location>
        <begin position="655"/>
        <end position="915"/>
    </location>
</feature>
<sequence>MKNTKLATRKTCQRFLSSQTVEMTLQLYERAIAATSTSIVIADALLPDFPIIYCNAAFVQLTGYSLDEILGQSCLFLQGRDTDLSGLAQIQQALQAKRECRVVLKNYRKDGGAFWNELTISPVRDVRDRITHFICVQVDVTEQQKAKKRMQAQSAAMNASADGMAIFDSTGEFIYINEAYAQMNGYDSARDLMGKNWQLLYDRAELRIFEQYILPALEKRGRWRGEAVGLRQDGSKYRQELSLSEIEAGMGIVCVVRDISDRKQAEVALQQVNESLERRIAVDRAQLRQVIDKLHRETLERQQAQAILRESEALLRPVVTNLPIILFATDKEGKIALLEGKGLEPLNLKPGELIGRSILELYLQEPDILSRISHVLAGEETAWVCEIGNLVYENRATPLKNQSGEILGCIGMAMDITYHVKLEEALRQQADRELLVGAIAQRIRKSLNLEEVLNTTVQEVRQFLQTDRVVLYRFESDWSGVVVVESVGENCEPILGIPIEDPCFKEKYVRQYQQGRIRAIADIYTSDIAQCHIDLLARFEVQANLVVPILQGENLWGLLIAHHCSGPREWQETEVTLLAQLSVQIAISIQQSELYQKLQTELVDRLQAEAALRQREELLCQKACELEQTLNELQKTQFQLIQSEKMSSLGQLVAGVAHEINNPVNFIYGNIEPARNYIQDLLDIIDLYEQHCRQPSAEIEEKAEQIDLEFIKQDLPKLLESMRVGADRIREIVRSLRYFSRTDEAEVKAVNIHEGIDSTLMILQNRLKPNANYSGISILQEYGNLPNVVCYPGQINQVFMNILSNAIDALQESSRYSVADSQENSHPTPTIRIRTEVLHNNRIAIRIADNGPGMPEAVRQRLFDPFFTTKPVGKGTGLGLSISYQIVVERHGGKLHCFSQLGKGTEFAIEIPLHQNGG</sequence>
<dbReference type="CDD" id="cd00082">
    <property type="entry name" value="HisKA"/>
    <property type="match status" value="1"/>
</dbReference>
<evidence type="ECO:0000256" key="5">
    <source>
        <dbReference type="ARBA" id="ARBA00022777"/>
    </source>
</evidence>
<proteinExistence type="inferred from homology"/>
<dbReference type="SMART" id="SM00387">
    <property type="entry name" value="HATPase_c"/>
    <property type="match status" value="1"/>
</dbReference>
<evidence type="ECO:0000313" key="12">
    <source>
        <dbReference type="Proteomes" id="UP000641646"/>
    </source>
</evidence>
<keyword evidence="5" id="KW-0418">Kinase</keyword>
<dbReference type="InterPro" id="IPR001610">
    <property type="entry name" value="PAC"/>
</dbReference>
<reference evidence="11" key="1">
    <citation type="journal article" date="2015" name="ISME J.">
        <title>Draft Genome Sequence of Streptomyces incarnatus NRRL8089, which Produces the Nucleoside Antibiotic Sinefungin.</title>
        <authorList>
            <person name="Oshima K."/>
            <person name="Hattori M."/>
            <person name="Shimizu H."/>
            <person name="Fukuda K."/>
            <person name="Nemoto M."/>
            <person name="Inagaki K."/>
            <person name="Tamura T."/>
        </authorList>
    </citation>
    <scope>NUCLEOTIDE SEQUENCE</scope>
    <source>
        <strain evidence="11">FACHB-1375</strain>
    </source>
</reference>
<keyword evidence="4" id="KW-0597">Phosphoprotein</keyword>
<dbReference type="PANTHER" id="PTHR43065:SF50">
    <property type="entry name" value="HISTIDINE KINASE"/>
    <property type="match status" value="1"/>
</dbReference>
<feature type="domain" description="PAS" evidence="9">
    <location>
        <begin position="149"/>
        <end position="186"/>
    </location>
</feature>
<keyword evidence="12" id="KW-1185">Reference proteome</keyword>
<evidence type="ECO:0000256" key="1">
    <source>
        <dbReference type="ARBA" id="ARBA00000085"/>
    </source>
</evidence>